<dbReference type="EMBL" id="JASJQH010001587">
    <property type="protein sequence ID" value="KAK9761072.1"/>
    <property type="molecule type" value="Genomic_DNA"/>
</dbReference>
<dbReference type="InterPro" id="IPR006162">
    <property type="entry name" value="Ppantetheine_attach_site"/>
</dbReference>
<dbReference type="InterPro" id="IPR009081">
    <property type="entry name" value="PP-bd_ACP"/>
</dbReference>
<proteinExistence type="predicted"/>
<dbReference type="PROSITE" id="PS50075">
    <property type="entry name" value="CARRIER"/>
    <property type="match status" value="2"/>
</dbReference>
<name>A0ABR2WHT4_9FUNG</name>
<dbReference type="Gene3D" id="1.10.1200.10">
    <property type="entry name" value="ACP-like"/>
    <property type="match status" value="2"/>
</dbReference>
<sequence length="1694" mass="188202">MIPAAFVRLDTLPLTINGKIDRKALPEPDDKAFAHQTYEEPLEGTETLLASIWSELLKIERISRNDSFFALGGHSLLAIKVIERLRRLGLMVPVRLLFDTTKLSALAQSLNKHREVNVPLNLITSSTTKLTPDLLPLIQLTQADIDSIIQRTPGGVANIQDIYALSPLQDGILFHHLMTTKGDPYLLTIQMTFDNRELVDRFLDAVQQVVNRHDILRTAFVWDNICTPAQVVWRHAPLSISKLALSADEGPAEEQLRKRFDPRQYRMDLSQAPLIHFIVGQNSDGRWTVIQLLHHLIGDHSTLEEMNTEIQAFLEDQSEAQPAPRPFRNLVALAQLGVSQEAHHRFFTDMLAEVDEPTLPFGLTEVHHDGADVSESHRMLPQLLNDRLRVQAKILGVSLASLCHLAWAHVLARTSSQQRVVFGTVLSGRLLTGEGADRAMGLYMNTLPIRIDVDGHSVIESVRQTHGYLAALMEHEHASLAQAQRCSNVPAGTPLFSALLNYRHNAMPISCSIATSLMEFIGAHEHIQHPGIEIVSSQERTNYPFMMSVEDFGTALGLTAQVVQPLDGTSLCDYMQKALEHLVHILECTPDVAVQQLEILPDEERELLVEIRNATCSDYPQYQCIHQLFEQQVEFNPDATALVYGDQILSYDQLNACANNLAHRLIELGVQPDMRVAICVERSPAMMVGLLAILKAGGAYVPLDPAYPRDRLIHIIGDATPSILLADVAGRSVIGEELLASLIVLDPNSPLPMTTVNLMIPALTSRHLAYVVYTSGSTGVPKGVMIEHRSVVNLIKAQTVSFRVDSSSRILQFASFSFDVSVSEIFTALCCGASLYLPPDAIRRHRNDLFGYLENHNITHATLPPALLQDGKGLPILSTNLKIILTGEAPSVTLVQTLANRGLVFNAYGPTETTVWATVWKCLPDLRSEAVPIGRPMTNTRIYILDMHGQLVPSGAIGEVYIGGVGVARGYLNRPELTTERFIRDPFSAFDDARMYRTGDLARYEADGNLVFLGRNDQQVKIRGYRIEPGEIESCLMKHSYVREAVVIVLDEESDKRLVAYIVAEPDEQLPHLLREHLTSMLPEYMIPASFVRLDILPLTPNSKLDRRALPLPNDQAFSRYVYEAPQGAIEISLAEIWSELLNVKLISRHDNFFTLGGHSLLAVQMIEHLHRINIKISVRALFDSSNLRELASSLDKHSEVIVPQNHITPATASLIPDLLPLIHLTQAEIDRIVEQTPGGVSNIQDIYSLAPLQDGILFHHLLATEGDPYLLVTHLAFNNRELLDRYLAAVQQVVNRHDILRTAFIWENLSNPAQVVWRNAALFITEISVNGYNIEQLKEQFDPSHHRIDLTQAPLLHFVIAPLSDGKWLVIQLLHHLIGDHSTQDAMNAEIKAILDGQCSSLPSPQPFRNLVAQARLGMSQQAHDQFFTDMLGEVDEPTLPFGLSDVHGDGGDITESHQMLSQQLNNRLRVQARRLGVSVASLCHLAWAQVLACISSQQQVVFGTVLLGRMHAGQGANCTMGLFMNTLPIRIDIDNVSVQDGVRQAHSRLASLLEHENSSLVLAQRCSRVLDGVPLFSALLNYRHNEMLSNGDTPAAGIEILACKERTSYPFTLSVDDYSTALGLTAQTVQPFDPSCVCCYMHKALESLASALEISPNLPICQLDILPNDERRAHSPCHRTGIRRPGVELHRA</sequence>
<dbReference type="Gene3D" id="3.30.300.30">
    <property type="match status" value="2"/>
</dbReference>
<dbReference type="PANTHER" id="PTHR45527">
    <property type="entry name" value="NONRIBOSOMAL PEPTIDE SYNTHETASE"/>
    <property type="match status" value="1"/>
</dbReference>
<reference evidence="5 6" key="1">
    <citation type="submission" date="2023-04" db="EMBL/GenBank/DDBJ databases">
        <title>Genome of Basidiobolus ranarum AG-B5.</title>
        <authorList>
            <person name="Stajich J.E."/>
            <person name="Carter-House D."/>
            <person name="Gryganskyi A."/>
        </authorList>
    </citation>
    <scope>NUCLEOTIDE SEQUENCE [LARGE SCALE GENOMIC DNA]</scope>
    <source>
        <strain evidence="5 6">AG-B5</strain>
    </source>
</reference>
<dbReference type="NCBIfam" id="TIGR01733">
    <property type="entry name" value="AA-adenyl-dom"/>
    <property type="match status" value="1"/>
</dbReference>
<dbReference type="InterPro" id="IPR000873">
    <property type="entry name" value="AMP-dep_synth/lig_dom"/>
</dbReference>
<dbReference type="Pfam" id="PF00550">
    <property type="entry name" value="PP-binding"/>
    <property type="match status" value="2"/>
</dbReference>
<keyword evidence="1" id="KW-0596">Phosphopantetheine</keyword>
<evidence type="ECO:0000256" key="2">
    <source>
        <dbReference type="ARBA" id="ARBA00022553"/>
    </source>
</evidence>
<dbReference type="PROSITE" id="PS00455">
    <property type="entry name" value="AMP_BINDING"/>
    <property type="match status" value="1"/>
</dbReference>
<evidence type="ECO:0000256" key="3">
    <source>
        <dbReference type="ARBA" id="ARBA00022598"/>
    </source>
</evidence>
<dbReference type="Proteomes" id="UP001479436">
    <property type="component" value="Unassembled WGS sequence"/>
</dbReference>
<protein>
    <recommendedName>
        <fullName evidence="4">Carrier domain-containing protein</fullName>
    </recommendedName>
</protein>
<dbReference type="InterPro" id="IPR036736">
    <property type="entry name" value="ACP-like_sf"/>
</dbReference>
<dbReference type="InterPro" id="IPR001242">
    <property type="entry name" value="Condensation_dom"/>
</dbReference>
<dbReference type="InterPro" id="IPR023213">
    <property type="entry name" value="CAT-like_dom_sf"/>
</dbReference>
<dbReference type="PROSITE" id="PS00012">
    <property type="entry name" value="PHOSPHOPANTETHEINE"/>
    <property type="match status" value="2"/>
</dbReference>
<dbReference type="CDD" id="cd19544">
    <property type="entry name" value="E-C_NRPS"/>
    <property type="match status" value="2"/>
</dbReference>
<dbReference type="PANTHER" id="PTHR45527:SF1">
    <property type="entry name" value="FATTY ACID SYNTHASE"/>
    <property type="match status" value="1"/>
</dbReference>
<comment type="caution">
    <text evidence="5">The sequence shown here is derived from an EMBL/GenBank/DDBJ whole genome shotgun (WGS) entry which is preliminary data.</text>
</comment>
<keyword evidence="2" id="KW-0597">Phosphoprotein</keyword>
<feature type="domain" description="Carrier" evidence="4">
    <location>
        <begin position="1125"/>
        <end position="1199"/>
    </location>
</feature>
<accession>A0ABR2WHT4</accession>
<dbReference type="CDD" id="cd05930">
    <property type="entry name" value="A_NRPS"/>
    <property type="match status" value="1"/>
</dbReference>
<dbReference type="Gene3D" id="3.30.559.30">
    <property type="entry name" value="Nonribosomal peptide synthetase, condensation domain"/>
    <property type="match status" value="2"/>
</dbReference>
<evidence type="ECO:0000256" key="1">
    <source>
        <dbReference type="ARBA" id="ARBA00022450"/>
    </source>
</evidence>
<organism evidence="5 6">
    <name type="scientific">Basidiobolus ranarum</name>
    <dbReference type="NCBI Taxonomy" id="34480"/>
    <lineage>
        <taxon>Eukaryota</taxon>
        <taxon>Fungi</taxon>
        <taxon>Fungi incertae sedis</taxon>
        <taxon>Zoopagomycota</taxon>
        <taxon>Entomophthoromycotina</taxon>
        <taxon>Basidiobolomycetes</taxon>
        <taxon>Basidiobolales</taxon>
        <taxon>Basidiobolaceae</taxon>
        <taxon>Basidiobolus</taxon>
    </lineage>
</organism>
<dbReference type="InterPro" id="IPR025110">
    <property type="entry name" value="AMP-bd_C"/>
</dbReference>
<dbReference type="Gene3D" id="3.30.559.10">
    <property type="entry name" value="Chloramphenicol acetyltransferase-like domain"/>
    <property type="match status" value="2"/>
</dbReference>
<dbReference type="Gene3D" id="2.30.38.10">
    <property type="entry name" value="Luciferase, Domain 3"/>
    <property type="match status" value="1"/>
</dbReference>
<dbReference type="Pfam" id="PF00501">
    <property type="entry name" value="AMP-binding"/>
    <property type="match status" value="1"/>
</dbReference>
<dbReference type="Gene3D" id="3.40.50.980">
    <property type="match status" value="2"/>
</dbReference>
<dbReference type="SUPFAM" id="SSF52777">
    <property type="entry name" value="CoA-dependent acyltransferases"/>
    <property type="match status" value="4"/>
</dbReference>
<feature type="domain" description="Carrier" evidence="4">
    <location>
        <begin position="40"/>
        <end position="114"/>
    </location>
</feature>
<evidence type="ECO:0000313" key="6">
    <source>
        <dbReference type="Proteomes" id="UP001479436"/>
    </source>
</evidence>
<dbReference type="SUPFAM" id="SSF56801">
    <property type="entry name" value="Acetyl-CoA synthetase-like"/>
    <property type="match status" value="2"/>
</dbReference>
<evidence type="ECO:0000313" key="5">
    <source>
        <dbReference type="EMBL" id="KAK9761072.1"/>
    </source>
</evidence>
<dbReference type="Pfam" id="PF13193">
    <property type="entry name" value="AMP-binding_C"/>
    <property type="match status" value="1"/>
</dbReference>
<dbReference type="InterPro" id="IPR045851">
    <property type="entry name" value="AMP-bd_C_sf"/>
</dbReference>
<keyword evidence="6" id="KW-1185">Reference proteome</keyword>
<dbReference type="InterPro" id="IPR010071">
    <property type="entry name" value="AA_adenyl_dom"/>
</dbReference>
<dbReference type="Pfam" id="PF00668">
    <property type="entry name" value="Condensation"/>
    <property type="match status" value="2"/>
</dbReference>
<dbReference type="InterPro" id="IPR020845">
    <property type="entry name" value="AMP-binding_CS"/>
</dbReference>
<keyword evidence="3" id="KW-0436">Ligase</keyword>
<dbReference type="SUPFAM" id="SSF47336">
    <property type="entry name" value="ACP-like"/>
    <property type="match status" value="2"/>
</dbReference>
<gene>
    <name evidence="5" type="ORF">K7432_014308</name>
</gene>
<evidence type="ECO:0000259" key="4">
    <source>
        <dbReference type="PROSITE" id="PS50075"/>
    </source>
</evidence>